<proteinExistence type="predicted"/>
<dbReference type="Proteomes" id="UP001058602">
    <property type="component" value="Chromosome 2"/>
</dbReference>
<evidence type="ECO:0000313" key="3">
    <source>
        <dbReference type="Proteomes" id="UP001058602"/>
    </source>
</evidence>
<dbReference type="RefSeq" id="WP_257086226.1">
    <property type="nucleotide sequence ID" value="NZ_CP102097.1"/>
</dbReference>
<dbReference type="PROSITE" id="PS51257">
    <property type="entry name" value="PROKAR_LIPOPROTEIN"/>
    <property type="match status" value="1"/>
</dbReference>
<gene>
    <name evidence="2" type="ORF">NP165_13380</name>
</gene>
<evidence type="ECO:0000256" key="1">
    <source>
        <dbReference type="SAM" id="MobiDB-lite"/>
    </source>
</evidence>
<dbReference type="EMBL" id="CP102097">
    <property type="protein sequence ID" value="UUM32560.1"/>
    <property type="molecule type" value="Genomic_DNA"/>
</dbReference>
<name>A0ABY5LN28_9VIBR</name>
<reference evidence="2" key="1">
    <citation type="submission" date="2022-07" db="EMBL/GenBank/DDBJ databases">
        <title>Complete genome of Vibrio japonicus strain JCM 31412T and phylogenomic assessment of the Nereis clade of the genus Vibrio.</title>
        <authorList>
            <person name="Shlafstein M.D."/>
            <person name="Emsley S.A."/>
            <person name="Ushijima B."/>
            <person name="Videau P."/>
            <person name="Saw J.H."/>
        </authorList>
    </citation>
    <scope>NUCLEOTIDE SEQUENCE</scope>
    <source>
        <strain evidence="2">JCM 31412</strain>
    </source>
</reference>
<evidence type="ECO:0000313" key="2">
    <source>
        <dbReference type="EMBL" id="UUM32560.1"/>
    </source>
</evidence>
<feature type="region of interest" description="Disordered" evidence="1">
    <location>
        <begin position="20"/>
        <end position="40"/>
    </location>
</feature>
<organism evidence="2 3">
    <name type="scientific">Vibrio japonicus</name>
    <dbReference type="NCBI Taxonomy" id="1824638"/>
    <lineage>
        <taxon>Bacteria</taxon>
        <taxon>Pseudomonadati</taxon>
        <taxon>Pseudomonadota</taxon>
        <taxon>Gammaproteobacteria</taxon>
        <taxon>Vibrionales</taxon>
        <taxon>Vibrionaceae</taxon>
        <taxon>Vibrio</taxon>
    </lineage>
</organism>
<protein>
    <recommendedName>
        <fullName evidence="4">Lipoprotein</fullName>
    </recommendedName>
</protein>
<accession>A0ABY5LN28</accession>
<sequence length="246" mass="25759">MKYTLFSLVIAATIAGCGGGDSGGSSSNSTDGGTGGSSSTSGHGLDGIYLNSTDLAILLIDTDLPTQSVFFSSFESSSSSVLINDTHSISGNTITTKGATLSFSGTYSHDANLETKIDVTDDGATMRGVINNTNFIFSFERTQGSAPLADIVGIYTNPDDASVWTINSDSTFTVVGTCLVSGTLKQVKHYYTADNVETSNCIADSLNATDYKAHIVTVEQFGIKYLLAVLTNDSVVMWGSTPLFPE</sequence>
<feature type="compositionally biased region" description="Low complexity" evidence="1">
    <location>
        <begin position="24"/>
        <end position="40"/>
    </location>
</feature>
<keyword evidence="3" id="KW-1185">Reference proteome</keyword>
<evidence type="ECO:0008006" key="4">
    <source>
        <dbReference type="Google" id="ProtNLM"/>
    </source>
</evidence>